<dbReference type="Pfam" id="PF00013">
    <property type="entry name" value="KH_1"/>
    <property type="match status" value="1"/>
</dbReference>
<comment type="function">
    <text evidence="8">Involved in mRNA degradation. Catalyzes the phosphorolysis of single-stranded polyribonucleotides processively in the 3'- to 5'-direction.</text>
</comment>
<dbReference type="SUPFAM" id="SSF50249">
    <property type="entry name" value="Nucleic acid-binding proteins"/>
    <property type="match status" value="1"/>
</dbReference>
<dbReference type="GO" id="GO:0006402">
    <property type="term" value="P:mRNA catabolic process"/>
    <property type="evidence" value="ECO:0007669"/>
    <property type="project" value="UniProtKB-UniRule"/>
</dbReference>
<dbReference type="InterPro" id="IPR027408">
    <property type="entry name" value="PNPase/RNase_PH_dom_sf"/>
</dbReference>
<dbReference type="Proteomes" id="UP000886289">
    <property type="component" value="Unassembled WGS sequence"/>
</dbReference>
<dbReference type="GO" id="GO:0003723">
    <property type="term" value="F:RNA binding"/>
    <property type="evidence" value="ECO:0007669"/>
    <property type="project" value="UniProtKB-UniRule"/>
</dbReference>
<dbReference type="GO" id="GO:0006396">
    <property type="term" value="P:RNA processing"/>
    <property type="evidence" value="ECO:0007669"/>
    <property type="project" value="InterPro"/>
</dbReference>
<dbReference type="InterPro" id="IPR012340">
    <property type="entry name" value="NA-bd_OB-fold"/>
</dbReference>
<comment type="cofactor">
    <cofactor evidence="8">
        <name>Mg(2+)</name>
        <dbReference type="ChEBI" id="CHEBI:18420"/>
    </cofactor>
</comment>
<evidence type="ECO:0000256" key="4">
    <source>
        <dbReference type="ARBA" id="ARBA00022695"/>
    </source>
</evidence>
<dbReference type="EC" id="2.7.7.8" evidence="8"/>
<dbReference type="FunFam" id="3.30.230.70:FF:000001">
    <property type="entry name" value="Polyribonucleotide nucleotidyltransferase"/>
    <property type="match status" value="1"/>
</dbReference>
<feature type="binding site" evidence="8">
    <location>
        <position position="486"/>
    </location>
    <ligand>
        <name>Mg(2+)</name>
        <dbReference type="ChEBI" id="CHEBI:18420"/>
    </ligand>
</feature>
<evidence type="ECO:0000256" key="5">
    <source>
        <dbReference type="ARBA" id="ARBA00022723"/>
    </source>
</evidence>
<comment type="subcellular location">
    <subcellularLocation>
        <location evidence="8">Cytoplasm</location>
    </subcellularLocation>
</comment>
<evidence type="ECO:0000256" key="3">
    <source>
        <dbReference type="ARBA" id="ARBA00022679"/>
    </source>
</evidence>
<dbReference type="FunFam" id="3.30.230.70:FF:000002">
    <property type="entry name" value="Polyribonucleotide nucleotidyltransferase"/>
    <property type="match status" value="1"/>
</dbReference>
<accession>A0A7C0Y5R8</accession>
<dbReference type="PANTHER" id="PTHR11252:SF0">
    <property type="entry name" value="POLYRIBONUCLEOTIDE NUCLEOTIDYLTRANSFERASE 1, MITOCHONDRIAL"/>
    <property type="match status" value="1"/>
</dbReference>
<dbReference type="InterPro" id="IPR036612">
    <property type="entry name" value="KH_dom_type_1_sf"/>
</dbReference>
<dbReference type="InterPro" id="IPR015847">
    <property type="entry name" value="ExoRNase_PH_dom2"/>
</dbReference>
<dbReference type="PROSITE" id="PS50084">
    <property type="entry name" value="KH_TYPE_1"/>
    <property type="match status" value="1"/>
</dbReference>
<dbReference type="InterPro" id="IPR004087">
    <property type="entry name" value="KH_dom"/>
</dbReference>
<sequence length="701" mass="77362">MEIKEQIEWAGRTFSISYGKVAHQANGAVLVSYADTVVLVTAVMGGETISSDFLPLTVEYQEMSYAAGRIPGGFFKREIGRPSDKEILTSRLIDRPLRPLFPDGFSHEVQIIATVLSADQENDPDILAMIGASAALLISDIPFAIPIAGVRVGRVRGEWVINPTRTQLQESELNIVVAGHEKGIVMVEGEALFVPEEIVLEAIFVGKKALEPILSLQKSLQKKVGKPKLEITTCIDSELIEKMKIYLPAIEDAIKIPEKLLRHARLKDIFNQAVQDLLINDENLPQAKAIFVDLEKEVIRRKILEEGKRIDGRSFKDIRPIYCEVGILPRTHGSALFKRGETQVLVVTTLGTSEDEQKIEALYGESFKSFMVHYNFPPYCVGEVKRLRGPSRREIGHGALAERALKPVIPKEEEFPYTIRVVSEVLESNGSSSMATVCGGSLSLMDAGVPIKKSVAGIAMGLIKEDDKIVILSDILGDEDHCGDMDFKVAGTREGITAIQMDIKIEGVTKEILHQALIQAREGRFFILDKMEATLSAPKPQISPYAPKVTIVEISPEKIANLIGPGGRVIKDIITKTGVTIDIKETGKVHIISNNEEAIQKAAELVKQVTQDIEVGRLYIGKVKRVMDFGALVEILPGIIGMVHISELDHRRVQKVSDVLKEGDEVLVRVLEVEKDGRIKLSRKAALSPHIHLRRRGGHKS</sequence>
<dbReference type="AlphaFoldDB" id="A0A7C0Y5R8"/>
<dbReference type="Gene3D" id="3.30.230.70">
    <property type="entry name" value="GHMP Kinase, N-terminal domain"/>
    <property type="match status" value="2"/>
</dbReference>
<dbReference type="PANTHER" id="PTHR11252">
    <property type="entry name" value="POLYRIBONUCLEOTIDE NUCLEOTIDYLTRANSFERASE"/>
    <property type="match status" value="1"/>
</dbReference>
<comment type="caution">
    <text evidence="10">The sequence shown here is derived from an EMBL/GenBank/DDBJ whole genome shotgun (WGS) entry which is preliminary data.</text>
</comment>
<gene>
    <name evidence="8 10" type="primary">pnp</name>
    <name evidence="10" type="ORF">ENG63_06695</name>
</gene>
<organism evidence="10">
    <name type="scientific">Desulfofervidus auxilii</name>
    <dbReference type="NCBI Taxonomy" id="1621989"/>
    <lineage>
        <taxon>Bacteria</taxon>
        <taxon>Pseudomonadati</taxon>
        <taxon>Thermodesulfobacteriota</taxon>
        <taxon>Candidatus Desulfofervidia</taxon>
        <taxon>Candidatus Desulfofervidales</taxon>
        <taxon>Candidatus Desulfofervidaceae</taxon>
        <taxon>Candidatus Desulfofervidus</taxon>
    </lineage>
</organism>
<dbReference type="PIRSF" id="PIRSF005499">
    <property type="entry name" value="PNPase"/>
    <property type="match status" value="1"/>
</dbReference>
<evidence type="ECO:0000256" key="7">
    <source>
        <dbReference type="ARBA" id="ARBA00022884"/>
    </source>
</evidence>
<dbReference type="InterPro" id="IPR012162">
    <property type="entry name" value="PNPase"/>
</dbReference>
<dbReference type="CDD" id="cd02393">
    <property type="entry name" value="KH-I_PNPase"/>
    <property type="match status" value="1"/>
</dbReference>
<evidence type="ECO:0000256" key="2">
    <source>
        <dbReference type="ARBA" id="ARBA00022490"/>
    </source>
</evidence>
<dbReference type="NCBIfam" id="NF008805">
    <property type="entry name" value="PRK11824.1"/>
    <property type="match status" value="1"/>
</dbReference>
<name>A0A7C0Y5R8_DESA2</name>
<keyword evidence="3 8" id="KW-0808">Transferase</keyword>
<dbReference type="CDD" id="cd04472">
    <property type="entry name" value="S1_PNPase"/>
    <property type="match status" value="1"/>
</dbReference>
<keyword evidence="2 8" id="KW-0963">Cytoplasm</keyword>
<dbReference type="EMBL" id="DRBS01000251">
    <property type="protein sequence ID" value="HDD44528.1"/>
    <property type="molecule type" value="Genomic_DNA"/>
</dbReference>
<evidence type="ECO:0000313" key="10">
    <source>
        <dbReference type="EMBL" id="HDD44528.1"/>
    </source>
</evidence>
<dbReference type="CDD" id="cd11363">
    <property type="entry name" value="RNase_PH_PNPase_1"/>
    <property type="match status" value="1"/>
</dbReference>
<dbReference type="InterPro" id="IPR020568">
    <property type="entry name" value="Ribosomal_Su5_D2-typ_SF"/>
</dbReference>
<dbReference type="FunFam" id="3.30.1370.10:FF:000001">
    <property type="entry name" value="Polyribonucleotide nucleotidyltransferase"/>
    <property type="match status" value="1"/>
</dbReference>
<dbReference type="SUPFAM" id="SSF54791">
    <property type="entry name" value="Eukaryotic type KH-domain (KH-domain type I)"/>
    <property type="match status" value="1"/>
</dbReference>
<dbReference type="GO" id="GO:0000175">
    <property type="term" value="F:3'-5'-RNA exonuclease activity"/>
    <property type="evidence" value="ECO:0007669"/>
    <property type="project" value="TreeGrafter"/>
</dbReference>
<dbReference type="InterPro" id="IPR015848">
    <property type="entry name" value="PNPase_PH_RNA-bd_bac/org-type"/>
</dbReference>
<dbReference type="InterPro" id="IPR036345">
    <property type="entry name" value="ExoRNase_PH_dom2_sf"/>
</dbReference>
<keyword evidence="6 8" id="KW-0460">Magnesium</keyword>
<dbReference type="NCBIfam" id="TIGR03591">
    <property type="entry name" value="polynuc_phos"/>
    <property type="match status" value="1"/>
</dbReference>
<dbReference type="Pfam" id="PF01138">
    <property type="entry name" value="RNase_PH"/>
    <property type="match status" value="2"/>
</dbReference>
<dbReference type="SMART" id="SM00322">
    <property type="entry name" value="KH"/>
    <property type="match status" value="1"/>
</dbReference>
<dbReference type="InterPro" id="IPR004088">
    <property type="entry name" value="KH_dom_type_1"/>
</dbReference>
<dbReference type="PROSITE" id="PS50126">
    <property type="entry name" value="S1"/>
    <property type="match status" value="1"/>
</dbReference>
<feature type="binding site" evidence="8">
    <location>
        <position position="480"/>
    </location>
    <ligand>
        <name>Mg(2+)</name>
        <dbReference type="ChEBI" id="CHEBI:18420"/>
    </ligand>
</feature>
<keyword evidence="5 8" id="KW-0479">Metal-binding</keyword>
<dbReference type="CDD" id="cd11364">
    <property type="entry name" value="RNase_PH_PNPase_2"/>
    <property type="match status" value="1"/>
</dbReference>
<reference evidence="10" key="1">
    <citation type="journal article" date="2020" name="mSystems">
        <title>Genome- and Community-Level Interaction Insights into Carbon Utilization and Element Cycling Functions of Hydrothermarchaeota in Hydrothermal Sediment.</title>
        <authorList>
            <person name="Zhou Z."/>
            <person name="Liu Y."/>
            <person name="Xu W."/>
            <person name="Pan J."/>
            <person name="Luo Z.H."/>
            <person name="Li M."/>
        </authorList>
    </citation>
    <scope>NUCLEOTIDE SEQUENCE [LARGE SCALE GENOMIC DNA]</scope>
    <source>
        <strain evidence="10">HyVt-233</strain>
    </source>
</reference>
<dbReference type="InterPro" id="IPR001247">
    <property type="entry name" value="ExoRNase_PH_dom1"/>
</dbReference>
<dbReference type="Pfam" id="PF03725">
    <property type="entry name" value="RNase_PH_C"/>
    <property type="match status" value="1"/>
</dbReference>
<dbReference type="SUPFAM" id="SSF55666">
    <property type="entry name" value="Ribonuclease PH domain 2-like"/>
    <property type="match status" value="2"/>
</dbReference>
<dbReference type="GO" id="GO:0005829">
    <property type="term" value="C:cytosol"/>
    <property type="evidence" value="ECO:0007669"/>
    <property type="project" value="TreeGrafter"/>
</dbReference>
<keyword evidence="4 8" id="KW-0548">Nucleotidyltransferase</keyword>
<proteinExistence type="inferred from homology"/>
<comment type="similarity">
    <text evidence="1 8">Belongs to the polyribonucleotide nucleotidyltransferase family.</text>
</comment>
<dbReference type="HAMAP" id="MF_01595">
    <property type="entry name" value="PNPase"/>
    <property type="match status" value="1"/>
</dbReference>
<feature type="domain" description="S1 motif" evidence="9">
    <location>
        <begin position="616"/>
        <end position="684"/>
    </location>
</feature>
<dbReference type="SMART" id="SM00316">
    <property type="entry name" value="S1"/>
    <property type="match status" value="1"/>
</dbReference>
<dbReference type="SUPFAM" id="SSF54211">
    <property type="entry name" value="Ribosomal protein S5 domain 2-like"/>
    <property type="match status" value="2"/>
</dbReference>
<dbReference type="Gene3D" id="3.30.1370.10">
    <property type="entry name" value="K Homology domain, type 1"/>
    <property type="match status" value="1"/>
</dbReference>
<evidence type="ECO:0000256" key="6">
    <source>
        <dbReference type="ARBA" id="ARBA00022842"/>
    </source>
</evidence>
<evidence type="ECO:0000256" key="1">
    <source>
        <dbReference type="ARBA" id="ARBA00007404"/>
    </source>
</evidence>
<evidence type="ECO:0000256" key="8">
    <source>
        <dbReference type="HAMAP-Rule" id="MF_01595"/>
    </source>
</evidence>
<dbReference type="Pfam" id="PF03726">
    <property type="entry name" value="PNPase"/>
    <property type="match status" value="1"/>
</dbReference>
<dbReference type="Pfam" id="PF00575">
    <property type="entry name" value="S1"/>
    <property type="match status" value="1"/>
</dbReference>
<dbReference type="GO" id="GO:0000287">
    <property type="term" value="F:magnesium ion binding"/>
    <property type="evidence" value="ECO:0007669"/>
    <property type="project" value="UniProtKB-UniRule"/>
</dbReference>
<dbReference type="FunFam" id="2.40.50.140:FF:000189">
    <property type="entry name" value="Polyribonucleotide nucleotidyltransferase, putative"/>
    <property type="match status" value="1"/>
</dbReference>
<dbReference type="Gene3D" id="2.40.50.140">
    <property type="entry name" value="Nucleic acid-binding proteins"/>
    <property type="match status" value="1"/>
</dbReference>
<keyword evidence="7 8" id="KW-0694">RNA-binding</keyword>
<comment type="catalytic activity">
    <reaction evidence="8">
        <text>RNA(n+1) + phosphate = RNA(n) + a ribonucleoside 5'-diphosphate</text>
        <dbReference type="Rhea" id="RHEA:22096"/>
        <dbReference type="Rhea" id="RHEA-COMP:14527"/>
        <dbReference type="Rhea" id="RHEA-COMP:17342"/>
        <dbReference type="ChEBI" id="CHEBI:43474"/>
        <dbReference type="ChEBI" id="CHEBI:57930"/>
        <dbReference type="ChEBI" id="CHEBI:140395"/>
        <dbReference type="EC" id="2.7.7.8"/>
    </reaction>
</comment>
<dbReference type="InterPro" id="IPR003029">
    <property type="entry name" value="S1_domain"/>
</dbReference>
<protein>
    <recommendedName>
        <fullName evidence="8">Polyribonucleotide nucleotidyltransferase</fullName>
        <ecNumber evidence="8">2.7.7.8</ecNumber>
    </recommendedName>
    <alternativeName>
        <fullName evidence="8">Polynucleotide phosphorylase</fullName>
        <shortName evidence="8">PNPase</shortName>
    </alternativeName>
</protein>
<dbReference type="GO" id="GO:0004654">
    <property type="term" value="F:polyribonucleotide nucleotidyltransferase activity"/>
    <property type="evidence" value="ECO:0007669"/>
    <property type="project" value="UniProtKB-UniRule"/>
</dbReference>
<evidence type="ECO:0000259" key="9">
    <source>
        <dbReference type="PROSITE" id="PS50126"/>
    </source>
</evidence>